<evidence type="ECO:0000256" key="2">
    <source>
        <dbReference type="SAM" id="Phobius"/>
    </source>
</evidence>
<dbReference type="AlphaFoldDB" id="A0ABD0LSH6"/>
<gene>
    <name evidence="3" type="ORF">BaRGS_00006110</name>
</gene>
<protein>
    <submittedName>
        <fullName evidence="3">Uncharacterized protein</fullName>
    </submittedName>
</protein>
<reference evidence="3 4" key="1">
    <citation type="journal article" date="2023" name="Sci. Data">
        <title>Genome assembly of the Korean intertidal mud-creeper Batillaria attramentaria.</title>
        <authorList>
            <person name="Patra A.K."/>
            <person name="Ho P.T."/>
            <person name="Jun S."/>
            <person name="Lee S.J."/>
            <person name="Kim Y."/>
            <person name="Won Y.J."/>
        </authorList>
    </citation>
    <scope>NUCLEOTIDE SEQUENCE [LARGE SCALE GENOMIC DNA]</scope>
    <source>
        <strain evidence="3">Wonlab-2016</strain>
    </source>
</reference>
<dbReference type="EMBL" id="JACVVK020000025">
    <property type="protein sequence ID" value="KAK7502535.1"/>
    <property type="molecule type" value="Genomic_DNA"/>
</dbReference>
<keyword evidence="2" id="KW-1133">Transmembrane helix</keyword>
<feature type="transmembrane region" description="Helical" evidence="2">
    <location>
        <begin position="350"/>
        <end position="373"/>
    </location>
</feature>
<keyword evidence="2" id="KW-0812">Transmembrane</keyword>
<keyword evidence="4" id="KW-1185">Reference proteome</keyword>
<accession>A0ABD0LSH6</accession>
<sequence length="395" mass="42518">MDRTDFGSVSGAVRMLKTVAVVLVVLYNGGVSKGAALVEAEVSNCSAQVLRTNWSVVGSCDVSKGNASLDFYEYSLVLYWGTSKFLFQTVPFSGLKKFYLNPYTNSTDGKQYLGGTVEFSVPLPQHDGNHSMEFRIFPGYDSYMVARRYAYYRMNLQQLLRYVSWFTFGDFSVGDTVLAAGDYGVTQLQFPSNKVDRRHDGTEIGCRVDWAVKKTVSVTKSVAYGPDDVDITYWEVVGTDGSTIFIVSCSVVAANPLTPDMVQWGGLCQGQTGFTCILTEAPGHGGNEVTCTAVNSANNDHSARATVTIQGLSVVWSSQTNRTSGDPVPFPAKTGPSKDKSGSGGLTKGVAIGSAIALAVLFAAIIAALFILWKRGGISLCYRGSGVYHISGRKL</sequence>
<comment type="caution">
    <text evidence="3">The sequence shown here is derived from an EMBL/GenBank/DDBJ whole genome shotgun (WGS) entry which is preliminary data.</text>
</comment>
<evidence type="ECO:0000313" key="3">
    <source>
        <dbReference type="EMBL" id="KAK7502535.1"/>
    </source>
</evidence>
<organism evidence="3 4">
    <name type="scientific">Batillaria attramentaria</name>
    <dbReference type="NCBI Taxonomy" id="370345"/>
    <lineage>
        <taxon>Eukaryota</taxon>
        <taxon>Metazoa</taxon>
        <taxon>Spiralia</taxon>
        <taxon>Lophotrochozoa</taxon>
        <taxon>Mollusca</taxon>
        <taxon>Gastropoda</taxon>
        <taxon>Caenogastropoda</taxon>
        <taxon>Sorbeoconcha</taxon>
        <taxon>Cerithioidea</taxon>
        <taxon>Batillariidae</taxon>
        <taxon>Batillaria</taxon>
    </lineage>
</organism>
<dbReference type="Proteomes" id="UP001519460">
    <property type="component" value="Unassembled WGS sequence"/>
</dbReference>
<feature type="region of interest" description="Disordered" evidence="1">
    <location>
        <begin position="320"/>
        <end position="344"/>
    </location>
</feature>
<keyword evidence="2" id="KW-0472">Membrane</keyword>
<evidence type="ECO:0000256" key="1">
    <source>
        <dbReference type="SAM" id="MobiDB-lite"/>
    </source>
</evidence>
<proteinExistence type="predicted"/>
<name>A0ABD0LSH6_9CAEN</name>
<evidence type="ECO:0000313" key="4">
    <source>
        <dbReference type="Proteomes" id="UP001519460"/>
    </source>
</evidence>